<dbReference type="Proteomes" id="UP001168821">
    <property type="component" value="Unassembled WGS sequence"/>
</dbReference>
<sequence>MVIASIQKLDTNSRVTIEENAEKNIAFLILQLYIYSTSADGNIAGKEENSTTTCTKQCSKGNLNAQTSSRNRTNKKTKIQRADVNQNCGSQTSVSEWQSLKQGTEENLNEKSKPSQNSIIGTSTTNLSMQQQTEKYWGNMNAKKDFMGEHHANKPFPGFSQESGYYGKKSNTSSLENNTKNIPEEEAKNNTQNGVLDANRINDYLVSLGYIEVEIYDVIQSQTDHTIKIANLESLKKKVRGFSSTNVEVRVQKEELFKNIDSKVHLIRQSIEKREETKSNNTEANTSNFYQKDTVKKEPRRFDYNNSQQVPTLGGPVEQLQTTFAHTNDFDQARKKYNNAEIWSPQNLQDHGNRRNLTHKLSTQETKSDFGRFEEQQSTDKLAKFNIENEKMNNSACTSLGTVPKQKQMNEIANADGEVESKSMFTEMSENKKLFKDKSDISPMCQTEINNVKKREAEETFSIGEDVEKKLQNSGIKCSAELIPSPIQNDDSHPEDRFENCTHILDKALNTLNNLAELEQNLEPVNKQDMSELKKNMYCLTGNRPEVAYNTEPHLRNKQNDFEFINAEQMYTAPTFEQEIVINNFSENNTIEHEPWRLECKNSKQSSSFLLSQKEQLDPASYDNSEIHVNKSNNATVQSPQMLQKHENQRNITGPLLREKLEDNFEAQQSTNKTEIFNAEGEKFNYPLEMNYAQTQIKEEARDATNFELHSTITTSTLGTEIIKDESDHISPTFSEHISSSKISDEPILSEMSTENSQTEETVENYQNNVHEVAEDLNKFITNLDQPLSILQSQKEQLRLPPTAQENDFQQLGETYRNFEADETKINNVAIQSQDHGNKNYVKTKFSTEETRDACLPYQTQQSADELIPFKAEDEPPDSCGTNYSEVQQEQIQVNAAVNLEPLVIMDTETSAKKVSRSKSDHSSPACPIEAKRIKTAEADENLSLSEDVTNEHQDLVSDHSEERIRQKEHLQIIIDNVTEELKKCAAKIENLQSVNEKILLELEGNISDLIDCRLESISEEYPEIVQQKQLIYNKGVDLKYKLNEFKDMTIICNNQMSLLNECETEIMQIAHLRDNFIVKKGKLDDVRKNIDRIDSKSPEVNNKKTLILNKLEGLILLESTDYLRQCSESVNTEILNAEQFPFPKRTDNFESRRKKIQALKSNLGELPKEYQHIRANVELLEKDIDKAVVILEDTASYNENVFLRLEFLEKTKQAITEIQNAENIELTDKLEQLDPHLQEMDFRDEDNHQKIQLKKREIRHLMDSFQTTVFENHENCLEVKNKLKEYETEILDSNSFTSHEEYRSRINDISQMGQTFKDHFNINHNPIVLAFSRRCNIIVELLGKKFIQDENIRTSHECLKEIGNRIIANKNVAAAMQKQYLDDDALILCSIKKSLHNREITNIVKDLESKIKVEKFKLELIDKRIALNNLKKDVIQLSLPVVCTKFKTHMDQLLSWKQYVDAMPQGDSELDSQKQEFLQELSICLGHLDDYVAKLLTSKKQSEKILELESYFDFKLDSSKVSRNSLEFIQEIKERARSFDESVKYYLGSKYSIDYYIIHENLLRLLQELHKVVCNDDDEQLLDELIDTMDYVKRLIRLLDSNATDK</sequence>
<feature type="coiled-coil region" evidence="1">
    <location>
        <begin position="749"/>
        <end position="783"/>
    </location>
</feature>
<proteinExistence type="predicted"/>
<dbReference type="EMBL" id="JALNTZ010000003">
    <property type="protein sequence ID" value="KAJ3659866.1"/>
    <property type="molecule type" value="Genomic_DNA"/>
</dbReference>
<organism evidence="3 4">
    <name type="scientific">Zophobas morio</name>
    <dbReference type="NCBI Taxonomy" id="2755281"/>
    <lineage>
        <taxon>Eukaryota</taxon>
        <taxon>Metazoa</taxon>
        <taxon>Ecdysozoa</taxon>
        <taxon>Arthropoda</taxon>
        <taxon>Hexapoda</taxon>
        <taxon>Insecta</taxon>
        <taxon>Pterygota</taxon>
        <taxon>Neoptera</taxon>
        <taxon>Endopterygota</taxon>
        <taxon>Coleoptera</taxon>
        <taxon>Polyphaga</taxon>
        <taxon>Cucujiformia</taxon>
        <taxon>Tenebrionidae</taxon>
        <taxon>Zophobas</taxon>
    </lineage>
</organism>
<evidence type="ECO:0000313" key="4">
    <source>
        <dbReference type="Proteomes" id="UP001168821"/>
    </source>
</evidence>
<keyword evidence="1" id="KW-0175">Coiled coil</keyword>
<keyword evidence="4" id="KW-1185">Reference proteome</keyword>
<feature type="compositionally biased region" description="Polar residues" evidence="2">
    <location>
        <begin position="50"/>
        <end position="71"/>
    </location>
</feature>
<evidence type="ECO:0000256" key="1">
    <source>
        <dbReference type="SAM" id="Coils"/>
    </source>
</evidence>
<name>A0AA38IR81_9CUCU</name>
<protein>
    <submittedName>
        <fullName evidence="3">Uncharacterized protein</fullName>
    </submittedName>
</protein>
<accession>A0AA38IR81</accession>
<evidence type="ECO:0000256" key="2">
    <source>
        <dbReference type="SAM" id="MobiDB-lite"/>
    </source>
</evidence>
<evidence type="ECO:0000313" key="3">
    <source>
        <dbReference type="EMBL" id="KAJ3659866.1"/>
    </source>
</evidence>
<feature type="region of interest" description="Disordered" evidence="2">
    <location>
        <begin position="46"/>
        <end position="121"/>
    </location>
</feature>
<comment type="caution">
    <text evidence="3">The sequence shown here is derived from an EMBL/GenBank/DDBJ whole genome shotgun (WGS) entry which is preliminary data.</text>
</comment>
<feature type="compositionally biased region" description="Polar residues" evidence="2">
    <location>
        <begin position="83"/>
        <end position="106"/>
    </location>
</feature>
<reference evidence="3" key="1">
    <citation type="journal article" date="2023" name="G3 (Bethesda)">
        <title>Whole genome assemblies of Zophobas morio and Tenebrio molitor.</title>
        <authorList>
            <person name="Kaur S."/>
            <person name="Stinson S.A."/>
            <person name="diCenzo G.C."/>
        </authorList>
    </citation>
    <scope>NUCLEOTIDE SEQUENCE</scope>
    <source>
        <strain evidence="3">QUZm001</strain>
    </source>
</reference>
<gene>
    <name evidence="3" type="ORF">Zmor_011529</name>
</gene>